<keyword evidence="1 3" id="KW-0963">Cytoplasm</keyword>
<protein>
    <recommendedName>
        <fullName evidence="3">Ribosome maturation factor RimP</fullName>
    </recommendedName>
</protein>
<dbReference type="PANTHER" id="PTHR33867">
    <property type="entry name" value="RIBOSOME MATURATION FACTOR RIMP"/>
    <property type="match status" value="1"/>
</dbReference>
<dbReference type="SUPFAM" id="SSF74942">
    <property type="entry name" value="YhbC-like, C-terminal domain"/>
    <property type="match status" value="1"/>
</dbReference>
<dbReference type="Pfam" id="PF02576">
    <property type="entry name" value="RimP_N"/>
    <property type="match status" value="1"/>
</dbReference>
<dbReference type="AlphaFoldDB" id="A0A495RAS5"/>
<name>A0A495RAS5_9GAMM</name>
<dbReference type="PANTHER" id="PTHR33867:SF1">
    <property type="entry name" value="RIBOSOME MATURATION FACTOR RIMP"/>
    <property type="match status" value="1"/>
</dbReference>
<evidence type="ECO:0000259" key="4">
    <source>
        <dbReference type="Pfam" id="PF02576"/>
    </source>
</evidence>
<keyword evidence="7" id="KW-1185">Reference proteome</keyword>
<dbReference type="FunFam" id="3.30.300.70:FF:000001">
    <property type="entry name" value="Ribosome maturation factor RimP"/>
    <property type="match status" value="1"/>
</dbReference>
<evidence type="ECO:0000256" key="2">
    <source>
        <dbReference type="ARBA" id="ARBA00022517"/>
    </source>
</evidence>
<organism evidence="6 7">
    <name type="scientific">Orbus hercynius</name>
    <dbReference type="NCBI Taxonomy" id="593135"/>
    <lineage>
        <taxon>Bacteria</taxon>
        <taxon>Pseudomonadati</taxon>
        <taxon>Pseudomonadota</taxon>
        <taxon>Gammaproteobacteria</taxon>
        <taxon>Orbales</taxon>
        <taxon>Orbaceae</taxon>
        <taxon>Orbus</taxon>
    </lineage>
</organism>
<dbReference type="Gene3D" id="2.30.30.180">
    <property type="entry name" value="Ribosome maturation factor RimP, C-terminal domain"/>
    <property type="match status" value="1"/>
</dbReference>
<keyword evidence="2 3" id="KW-0690">Ribosome biogenesis</keyword>
<accession>A0A495RAS5</accession>
<dbReference type="EMBL" id="RBWY01000005">
    <property type="protein sequence ID" value="RKS84515.1"/>
    <property type="molecule type" value="Genomic_DNA"/>
</dbReference>
<evidence type="ECO:0000313" key="7">
    <source>
        <dbReference type="Proteomes" id="UP000278542"/>
    </source>
</evidence>
<dbReference type="InterPro" id="IPR036847">
    <property type="entry name" value="RimP_C_sf"/>
</dbReference>
<sequence length="165" mass="18586">MPFFYLANYAVEVYLASLEQRLVDIIQGPTMALGFELVGVEYIRSRNPVLRIYIDSENGITVDDCADVSRQVSAVLDVEDPITTAYSLEVSSPGMDRPLFTLEHYHRFIGEEITISLRIAVANRRQWKGIIKAVDDNEMVTLTVDGKDEVFALSNIQKANIVPKF</sequence>
<evidence type="ECO:0000259" key="5">
    <source>
        <dbReference type="Pfam" id="PF17384"/>
    </source>
</evidence>
<comment type="caution">
    <text evidence="6">The sequence shown here is derived from an EMBL/GenBank/DDBJ whole genome shotgun (WGS) entry which is preliminary data.</text>
</comment>
<dbReference type="InterPro" id="IPR028989">
    <property type="entry name" value="RimP_N"/>
</dbReference>
<dbReference type="Pfam" id="PF17384">
    <property type="entry name" value="DUF150_C"/>
    <property type="match status" value="1"/>
</dbReference>
<dbReference type="Gene3D" id="3.30.300.70">
    <property type="entry name" value="RimP-like superfamily, N-terminal"/>
    <property type="match status" value="1"/>
</dbReference>
<proteinExistence type="inferred from homology"/>
<dbReference type="InterPro" id="IPR035956">
    <property type="entry name" value="RimP_N_sf"/>
</dbReference>
<feature type="domain" description="Ribosome maturation factor RimP N-terminal" evidence="4">
    <location>
        <begin position="25"/>
        <end position="96"/>
    </location>
</feature>
<dbReference type="SUPFAM" id="SSF75420">
    <property type="entry name" value="YhbC-like, N-terminal domain"/>
    <property type="match status" value="1"/>
</dbReference>
<comment type="similarity">
    <text evidence="3">Belongs to the RimP family.</text>
</comment>
<dbReference type="CDD" id="cd01734">
    <property type="entry name" value="YlxS_C"/>
    <property type="match status" value="1"/>
</dbReference>
<evidence type="ECO:0000313" key="6">
    <source>
        <dbReference type="EMBL" id="RKS84515.1"/>
    </source>
</evidence>
<dbReference type="FunFam" id="2.30.30.180:FF:000001">
    <property type="entry name" value="Ribosome maturation factor RimP"/>
    <property type="match status" value="1"/>
</dbReference>
<comment type="subcellular location">
    <subcellularLocation>
        <location evidence="3">Cytoplasm</location>
    </subcellularLocation>
</comment>
<dbReference type="Proteomes" id="UP000278542">
    <property type="component" value="Unassembled WGS sequence"/>
</dbReference>
<dbReference type="GO" id="GO:0006412">
    <property type="term" value="P:translation"/>
    <property type="evidence" value="ECO:0007669"/>
    <property type="project" value="TreeGrafter"/>
</dbReference>
<comment type="function">
    <text evidence="3">Required for maturation of 30S ribosomal subunits.</text>
</comment>
<gene>
    <name evidence="3" type="primary">rimP</name>
    <name evidence="6" type="ORF">DES39_2073</name>
</gene>
<dbReference type="NCBIfam" id="NF000927">
    <property type="entry name" value="PRK00092.1-1"/>
    <property type="match status" value="1"/>
</dbReference>
<dbReference type="HAMAP" id="MF_01077">
    <property type="entry name" value="RimP"/>
    <property type="match status" value="1"/>
</dbReference>
<dbReference type="GO" id="GO:0005829">
    <property type="term" value="C:cytosol"/>
    <property type="evidence" value="ECO:0007669"/>
    <property type="project" value="TreeGrafter"/>
</dbReference>
<dbReference type="GO" id="GO:0000028">
    <property type="term" value="P:ribosomal small subunit assembly"/>
    <property type="evidence" value="ECO:0007669"/>
    <property type="project" value="TreeGrafter"/>
</dbReference>
<dbReference type="InterPro" id="IPR003728">
    <property type="entry name" value="Ribosome_maturation_RimP"/>
</dbReference>
<evidence type="ECO:0000256" key="3">
    <source>
        <dbReference type="HAMAP-Rule" id="MF_01077"/>
    </source>
</evidence>
<evidence type="ECO:0000256" key="1">
    <source>
        <dbReference type="ARBA" id="ARBA00022490"/>
    </source>
</evidence>
<feature type="domain" description="Ribosome maturation factor RimP C-terminal" evidence="5">
    <location>
        <begin position="99"/>
        <end position="165"/>
    </location>
</feature>
<reference evidence="6 7" key="1">
    <citation type="submission" date="2018-10" db="EMBL/GenBank/DDBJ databases">
        <title>Genomic Encyclopedia of Type Strains, Phase IV (KMG-IV): sequencing the most valuable type-strain genomes for metagenomic binning, comparative biology and taxonomic classification.</title>
        <authorList>
            <person name="Goeker M."/>
        </authorList>
    </citation>
    <scope>NUCLEOTIDE SEQUENCE [LARGE SCALE GENOMIC DNA]</scope>
    <source>
        <strain evidence="6 7">DSM 22228</strain>
    </source>
</reference>
<dbReference type="InterPro" id="IPR028998">
    <property type="entry name" value="RimP_C"/>
</dbReference>